<reference evidence="4 5" key="2">
    <citation type="submission" date="2018-06" db="EMBL/GenBank/DDBJ databases">
        <title>Comparative genomics of rhizobia nodulating Arachis hypogaea in China.</title>
        <authorList>
            <person name="Li Y."/>
        </authorList>
    </citation>
    <scope>NUCLEOTIDE SEQUENCE [LARGE SCALE GENOMIC DNA]</scope>
    <source>
        <strain evidence="4 5">CCBAU 51658</strain>
    </source>
</reference>
<evidence type="ECO:0000256" key="2">
    <source>
        <dbReference type="SAM" id="Phobius"/>
    </source>
</evidence>
<dbReference type="InterPro" id="IPR011330">
    <property type="entry name" value="Glyco_hydro/deAcase_b/a-brl"/>
</dbReference>
<sequence>MTETADDLSAPLGQDKPRRKRRLRLPFTVMQLLAVLLGLFLVGFAGFAIFNKDPLGGEPITRIAIPDPKAAGEKAAGAAGAEHAQESKHAAKEAPKEAAAGEHKTVTMIDGSTGARHDVVIGAGDPADKGEAASAPPPVMAGIDPKLLEKSRYGMIPVISGDLKPFNVYAADADRAKAAKMPVVAIVIGGLGVGAAKTTDAIMKLPGAVTLAFTPYGADPGKLAERARAQRHEIFLQIPMEPYDFPDNDPGPQTLLTSLTTDQNTDRLYWHLSRMQGYAGITNFMGARFIATEPAMQPIIREAAKRGLGFFDDGSSPRSVASMAAASLSVPFGKGDIALDAVPTPAEIDRALNKLESLARERGVAVGTASALPVSIERISAWIKTLSDRGILLVPLTSAMLKSKSS</sequence>
<dbReference type="SUPFAM" id="SSF88713">
    <property type="entry name" value="Glycoside hydrolase/deacetylase"/>
    <property type="match status" value="1"/>
</dbReference>
<dbReference type="PANTHER" id="PTHR30105:SF2">
    <property type="entry name" value="DIVERGENT POLYSACCHARIDE DEACETYLASE SUPERFAMILY"/>
    <property type="match status" value="1"/>
</dbReference>
<evidence type="ECO:0000313" key="5">
    <source>
        <dbReference type="Proteomes" id="UP000593880"/>
    </source>
</evidence>
<name>A0A410UZ11_9BRAD</name>
<keyword evidence="2" id="KW-0812">Transmembrane</keyword>
<accession>A0A410UZ11</accession>
<feature type="compositionally biased region" description="Basic and acidic residues" evidence="1">
    <location>
        <begin position="83"/>
        <end position="103"/>
    </location>
</feature>
<dbReference type="Proteomes" id="UP000625079">
    <property type="component" value="Unassembled WGS sequence"/>
</dbReference>
<dbReference type="Gene3D" id="3.20.20.370">
    <property type="entry name" value="Glycoside hydrolase/deacetylase"/>
    <property type="match status" value="1"/>
</dbReference>
<dbReference type="PANTHER" id="PTHR30105">
    <property type="entry name" value="UNCHARACTERIZED YIBQ-RELATED"/>
    <property type="match status" value="1"/>
</dbReference>
<evidence type="ECO:0000313" key="6">
    <source>
        <dbReference type="Proteomes" id="UP000625079"/>
    </source>
</evidence>
<feature type="transmembrane region" description="Helical" evidence="2">
    <location>
        <begin position="25"/>
        <end position="50"/>
    </location>
</feature>
<dbReference type="Pfam" id="PF04748">
    <property type="entry name" value="Polysacc_deac_2"/>
    <property type="match status" value="1"/>
</dbReference>
<organism evidence="3 6">
    <name type="scientific">Bradyrhizobium guangdongense</name>
    <dbReference type="NCBI Taxonomy" id="1325090"/>
    <lineage>
        <taxon>Bacteria</taxon>
        <taxon>Pseudomonadati</taxon>
        <taxon>Pseudomonadota</taxon>
        <taxon>Alphaproteobacteria</taxon>
        <taxon>Hyphomicrobiales</taxon>
        <taxon>Nitrobacteraceae</taxon>
        <taxon>Bradyrhizobium</taxon>
    </lineage>
</organism>
<dbReference type="EMBL" id="BMHC01000024">
    <property type="protein sequence ID" value="GGI32325.1"/>
    <property type="molecule type" value="Genomic_DNA"/>
</dbReference>
<dbReference type="Proteomes" id="UP000593880">
    <property type="component" value="Chromosome"/>
</dbReference>
<dbReference type="CDD" id="cd10936">
    <property type="entry name" value="CE4_DAC2"/>
    <property type="match status" value="1"/>
</dbReference>
<protein>
    <submittedName>
        <fullName evidence="4">Divergent polysaccharide deacetylase family protein</fullName>
    </submittedName>
</protein>
<dbReference type="RefSeq" id="WP_128963416.1">
    <property type="nucleotide sequence ID" value="NZ_BMHC01000024.1"/>
</dbReference>
<reference evidence="3" key="3">
    <citation type="submission" date="2022-12" db="EMBL/GenBank/DDBJ databases">
        <authorList>
            <person name="Sun Q."/>
            <person name="Zhou Y."/>
        </authorList>
    </citation>
    <scope>NUCLEOTIDE SEQUENCE</scope>
    <source>
        <strain evidence="3">CGMCC 1.15034</strain>
    </source>
</reference>
<keyword evidence="5" id="KW-1185">Reference proteome</keyword>
<feature type="region of interest" description="Disordered" evidence="1">
    <location>
        <begin position="74"/>
        <end position="103"/>
    </location>
</feature>
<evidence type="ECO:0000313" key="3">
    <source>
        <dbReference type="EMBL" id="GGI32325.1"/>
    </source>
</evidence>
<gene>
    <name evidence="3" type="ORF">GCM10010987_68870</name>
    <name evidence="4" type="ORF">XH86_02095</name>
</gene>
<dbReference type="AlphaFoldDB" id="A0A410UZ11"/>
<keyword evidence="2" id="KW-0472">Membrane</keyword>
<keyword evidence="2" id="KW-1133">Transmembrane helix</keyword>
<dbReference type="InterPro" id="IPR006837">
    <property type="entry name" value="Divergent_DAC"/>
</dbReference>
<evidence type="ECO:0000313" key="4">
    <source>
        <dbReference type="EMBL" id="QOZ57666.1"/>
    </source>
</evidence>
<dbReference type="OrthoDB" id="9784811at2"/>
<dbReference type="EMBL" id="CP030057">
    <property type="protein sequence ID" value="QOZ57666.1"/>
    <property type="molecule type" value="Genomic_DNA"/>
</dbReference>
<evidence type="ECO:0000256" key="1">
    <source>
        <dbReference type="SAM" id="MobiDB-lite"/>
    </source>
</evidence>
<reference evidence="3" key="1">
    <citation type="journal article" date="2014" name="Int. J. Syst. Evol. Microbiol.">
        <title>Complete genome sequence of Corynebacterium casei LMG S-19264T (=DSM 44701T), isolated from a smear-ripened cheese.</title>
        <authorList>
            <consortium name="US DOE Joint Genome Institute (JGI-PGF)"/>
            <person name="Walter F."/>
            <person name="Albersmeier A."/>
            <person name="Kalinowski J."/>
            <person name="Ruckert C."/>
        </authorList>
    </citation>
    <scope>NUCLEOTIDE SEQUENCE</scope>
    <source>
        <strain evidence="3">CGMCC 1.15034</strain>
    </source>
</reference>
<dbReference type="GO" id="GO:0005975">
    <property type="term" value="P:carbohydrate metabolic process"/>
    <property type="evidence" value="ECO:0007669"/>
    <property type="project" value="InterPro"/>
</dbReference>
<proteinExistence type="predicted"/>